<feature type="compositionally biased region" description="Basic residues" evidence="1">
    <location>
        <begin position="80"/>
        <end position="93"/>
    </location>
</feature>
<dbReference type="WBParaSite" id="TMUE_2000009551.1">
    <property type="protein sequence ID" value="TMUE_2000009551.1"/>
    <property type="gene ID" value="WBGene00300631"/>
</dbReference>
<sequence length="116" mass="13417">MPAELLLARRLRTTLDLLEPSLNVHVDKNLLKRTEYHDRTAQPRSFDVGDKVYVCEPYIPTQEKGIVVELLAESSYTVSHKGKRARKHAHHLRQRFESFEVEPTTDKKSEEEPGAH</sequence>
<evidence type="ECO:0000313" key="3">
    <source>
        <dbReference type="WBParaSite" id="TMUE_2000009551.1"/>
    </source>
</evidence>
<reference evidence="3" key="1">
    <citation type="submission" date="2019-12" db="UniProtKB">
        <authorList>
            <consortium name="WormBaseParasite"/>
        </authorList>
    </citation>
    <scope>IDENTIFICATION</scope>
</reference>
<keyword evidence="2" id="KW-1185">Reference proteome</keyword>
<accession>A0A5S6QQD6</accession>
<feature type="compositionally biased region" description="Basic and acidic residues" evidence="1">
    <location>
        <begin position="94"/>
        <end position="116"/>
    </location>
</feature>
<proteinExistence type="predicted"/>
<feature type="region of interest" description="Disordered" evidence="1">
    <location>
        <begin position="79"/>
        <end position="116"/>
    </location>
</feature>
<protein>
    <submittedName>
        <fullName evidence="3">Integrase zinc-binding domain-containing protein</fullName>
    </submittedName>
</protein>
<dbReference type="AlphaFoldDB" id="A0A5S6QQD6"/>
<dbReference type="Proteomes" id="UP000046395">
    <property type="component" value="Unassembled WGS sequence"/>
</dbReference>
<evidence type="ECO:0000256" key="1">
    <source>
        <dbReference type="SAM" id="MobiDB-lite"/>
    </source>
</evidence>
<name>A0A5S6QQD6_TRIMR</name>
<organism evidence="2 3">
    <name type="scientific">Trichuris muris</name>
    <name type="common">Mouse whipworm</name>
    <dbReference type="NCBI Taxonomy" id="70415"/>
    <lineage>
        <taxon>Eukaryota</taxon>
        <taxon>Metazoa</taxon>
        <taxon>Ecdysozoa</taxon>
        <taxon>Nematoda</taxon>
        <taxon>Enoplea</taxon>
        <taxon>Dorylaimia</taxon>
        <taxon>Trichinellida</taxon>
        <taxon>Trichuridae</taxon>
        <taxon>Trichuris</taxon>
    </lineage>
</organism>
<evidence type="ECO:0000313" key="2">
    <source>
        <dbReference type="Proteomes" id="UP000046395"/>
    </source>
</evidence>